<sequence>MALLVGATVWGDSTWLLQDLDKLPTLAEQVSARIEAVRTALAAGAGVGAAVTLLLAVRRQRHQELATAHTTHDATERRTSELYTKAADQLGSDRAPVRLAGLYALERLGEHTPALQQRVVDVICAYLRMPFTAPAKQDRHVKIRAAQRAARAGAARPTADHGRQPHEERQVRLTAARILANHLRYQPPPVRRWWQLRRASPNARHWPGIRLDLNGATLISLDLRGCRVSDAGVGSATFTFQAAFGGARFTGTAWFAGVTFTHEASFKGATFIGTAWFNQATFTREAEFNGVTFTGDADFFGVTFTGDVGFGEATFTGGAEFSEATFAGRASFNSVSFTGDARFDGAAGLEQAELHGVRVTSAEGVTLSWPPEWLVEKSADDWQTLRLAAGVEGTGAAGGGPVPKQGD</sequence>
<gene>
    <name evidence="1" type="ORF">HD597_000055</name>
</gene>
<dbReference type="SUPFAM" id="SSF141571">
    <property type="entry name" value="Pentapeptide repeat-like"/>
    <property type="match status" value="1"/>
</dbReference>
<organism evidence="1 2">
    <name type="scientific">Nonomuraea thailandensis</name>
    <dbReference type="NCBI Taxonomy" id="1188745"/>
    <lineage>
        <taxon>Bacteria</taxon>
        <taxon>Bacillati</taxon>
        <taxon>Actinomycetota</taxon>
        <taxon>Actinomycetes</taxon>
        <taxon>Streptosporangiales</taxon>
        <taxon>Streptosporangiaceae</taxon>
        <taxon>Nonomuraea</taxon>
    </lineage>
</organism>
<comment type="caution">
    <text evidence="1">The sequence shown here is derived from an EMBL/GenBank/DDBJ whole genome shotgun (WGS) entry which is preliminary data.</text>
</comment>
<evidence type="ECO:0000313" key="1">
    <source>
        <dbReference type="EMBL" id="MCP2353035.1"/>
    </source>
</evidence>
<reference evidence="1" key="1">
    <citation type="submission" date="2022-06" db="EMBL/GenBank/DDBJ databases">
        <title>Sequencing the genomes of 1000 actinobacteria strains.</title>
        <authorList>
            <person name="Klenk H.-P."/>
        </authorList>
    </citation>
    <scope>NUCLEOTIDE SEQUENCE</scope>
    <source>
        <strain evidence="1">DSM 46694</strain>
    </source>
</reference>
<accession>A0A9X2JYU3</accession>
<dbReference type="EMBL" id="JAMZEB010000001">
    <property type="protein sequence ID" value="MCP2353035.1"/>
    <property type="molecule type" value="Genomic_DNA"/>
</dbReference>
<dbReference type="Gene3D" id="2.160.20.80">
    <property type="entry name" value="E3 ubiquitin-protein ligase SopA"/>
    <property type="match status" value="1"/>
</dbReference>
<keyword evidence="2" id="KW-1185">Reference proteome</keyword>
<proteinExistence type="predicted"/>
<name>A0A9X2JYU3_9ACTN</name>
<dbReference type="AlphaFoldDB" id="A0A9X2JYU3"/>
<dbReference type="RefSeq" id="WP_253739406.1">
    <property type="nucleotide sequence ID" value="NZ_BAABKA010000109.1"/>
</dbReference>
<protein>
    <submittedName>
        <fullName evidence="1">Uncharacterized protein YjbI with pentapeptide repeats</fullName>
    </submittedName>
</protein>
<evidence type="ECO:0000313" key="2">
    <source>
        <dbReference type="Proteomes" id="UP001139648"/>
    </source>
</evidence>
<dbReference type="Proteomes" id="UP001139648">
    <property type="component" value="Unassembled WGS sequence"/>
</dbReference>
<dbReference type="Pfam" id="PF13576">
    <property type="entry name" value="Pentapeptide_3"/>
    <property type="match status" value="1"/>
</dbReference>
<dbReference type="InterPro" id="IPR001646">
    <property type="entry name" value="5peptide_repeat"/>
</dbReference>